<proteinExistence type="predicted"/>
<evidence type="ECO:0000256" key="1">
    <source>
        <dbReference type="SAM" id="MobiDB-lite"/>
    </source>
</evidence>
<dbReference type="RefSeq" id="WP_129047831.1">
    <property type="nucleotide sequence ID" value="NZ_SDHX01000001.1"/>
</dbReference>
<organism evidence="2 3">
    <name type="scientific">Oleiharenicola lentus</name>
    <dbReference type="NCBI Taxonomy" id="2508720"/>
    <lineage>
        <taxon>Bacteria</taxon>
        <taxon>Pseudomonadati</taxon>
        <taxon>Verrucomicrobiota</taxon>
        <taxon>Opitutia</taxon>
        <taxon>Opitutales</taxon>
        <taxon>Opitutaceae</taxon>
        <taxon>Oleiharenicola</taxon>
    </lineage>
</organism>
<feature type="compositionally biased region" description="Basic residues" evidence="1">
    <location>
        <begin position="66"/>
        <end position="75"/>
    </location>
</feature>
<gene>
    <name evidence="2" type="ORF">ESB00_11525</name>
</gene>
<name>A0A4Q1CBI1_9BACT</name>
<accession>A0A4Q1CBI1</accession>
<feature type="region of interest" description="Disordered" evidence="1">
    <location>
        <begin position="56"/>
        <end position="75"/>
    </location>
</feature>
<reference evidence="2 3" key="1">
    <citation type="submission" date="2019-01" db="EMBL/GenBank/DDBJ databases">
        <title>Lacunisphaera sp. strain TWA-58.</title>
        <authorList>
            <person name="Chen W.-M."/>
        </authorList>
    </citation>
    <scope>NUCLEOTIDE SEQUENCE [LARGE SCALE GENOMIC DNA]</scope>
    <source>
        <strain evidence="2 3">TWA-58</strain>
    </source>
</reference>
<comment type="caution">
    <text evidence="2">The sequence shown here is derived from an EMBL/GenBank/DDBJ whole genome shotgun (WGS) entry which is preliminary data.</text>
</comment>
<dbReference type="Proteomes" id="UP000290218">
    <property type="component" value="Unassembled WGS sequence"/>
</dbReference>
<dbReference type="AlphaFoldDB" id="A0A4Q1CBI1"/>
<dbReference type="EMBL" id="SDHX01000001">
    <property type="protein sequence ID" value="RXK56463.1"/>
    <property type="molecule type" value="Genomic_DNA"/>
</dbReference>
<sequence length="75" mass="8053">MIATAFIIVAITLASAAVIVFLLNLARAPEGVEDEAGFHYVQQPVVESTRHYRAKVSSRPATKATPRLKAHIPAA</sequence>
<protein>
    <submittedName>
        <fullName evidence="2">Uncharacterized protein</fullName>
    </submittedName>
</protein>
<evidence type="ECO:0000313" key="3">
    <source>
        <dbReference type="Proteomes" id="UP000290218"/>
    </source>
</evidence>
<keyword evidence="3" id="KW-1185">Reference proteome</keyword>
<evidence type="ECO:0000313" key="2">
    <source>
        <dbReference type="EMBL" id="RXK56463.1"/>
    </source>
</evidence>